<evidence type="ECO:0000256" key="4">
    <source>
        <dbReference type="ARBA" id="ARBA00023136"/>
    </source>
</evidence>
<feature type="transmembrane region" description="Helical" evidence="5">
    <location>
        <begin position="104"/>
        <end position="124"/>
    </location>
</feature>
<keyword evidence="3 5" id="KW-1133">Transmembrane helix</keyword>
<dbReference type="Pfam" id="PF03151">
    <property type="entry name" value="TPT"/>
    <property type="match status" value="2"/>
</dbReference>
<evidence type="ECO:0000256" key="5">
    <source>
        <dbReference type="SAM" id="Phobius"/>
    </source>
</evidence>
<evidence type="ECO:0000313" key="8">
    <source>
        <dbReference type="Proteomes" id="UP001186944"/>
    </source>
</evidence>
<dbReference type="AlphaFoldDB" id="A0AA89C1D2"/>
<comment type="caution">
    <text evidence="7">The sequence shown here is derived from an EMBL/GenBank/DDBJ whole genome shotgun (WGS) entry which is preliminary data.</text>
</comment>
<comment type="subcellular location">
    <subcellularLocation>
        <location evidence="1">Membrane</location>
        <topology evidence="1">Multi-pass membrane protein</topology>
    </subcellularLocation>
</comment>
<protein>
    <recommendedName>
        <fullName evidence="6">Sugar phosphate transporter domain-containing protein</fullName>
    </recommendedName>
</protein>
<evidence type="ECO:0000256" key="2">
    <source>
        <dbReference type="ARBA" id="ARBA00022692"/>
    </source>
</evidence>
<evidence type="ECO:0000256" key="1">
    <source>
        <dbReference type="ARBA" id="ARBA00004141"/>
    </source>
</evidence>
<keyword evidence="8" id="KW-1185">Reference proteome</keyword>
<feature type="transmembrane region" description="Helical" evidence="5">
    <location>
        <begin position="12"/>
        <end position="29"/>
    </location>
</feature>
<feature type="transmembrane region" description="Helical" evidence="5">
    <location>
        <begin position="74"/>
        <end position="98"/>
    </location>
</feature>
<dbReference type="EMBL" id="VSWD01000010">
    <property type="protein sequence ID" value="KAK3090612.1"/>
    <property type="molecule type" value="Genomic_DNA"/>
</dbReference>
<accession>A0AA89C1D2</accession>
<reference evidence="7" key="1">
    <citation type="submission" date="2019-08" db="EMBL/GenBank/DDBJ databases">
        <title>The improved chromosome-level genome for the pearl oyster Pinctada fucata martensii using PacBio sequencing and Hi-C.</title>
        <authorList>
            <person name="Zheng Z."/>
        </authorList>
    </citation>
    <scope>NUCLEOTIDE SEQUENCE</scope>
    <source>
        <strain evidence="7">ZZ-2019</strain>
        <tissue evidence="7">Adductor muscle</tissue>
    </source>
</reference>
<sequence length="381" mass="42895">MDHHNYADSLKFVLVCLMWYICSASGNIIGKMVLNEFPYPVTVTMTQLFAISVYMIPILYFMKVPHTGDISKRYYLVMIFPLALGKFLASVSSHFSIWKVSVSYAHTVKATLPLFTVILTRVLLGEKQTKPVSKTAQQVYLSLAPIIGGVVIATLTEVSFDMMGLLSALMATMGFSLQSIFSKKCLKDTGIHHLRLLVLLSRIAAIFFLPLWLIFDVKNIVNSQAFPWLHRSRTPVANAMKRIVIIGASLVLLRNPVTTMNVVGMLVAICGALCYNKAKFDQNRARRKEKLLPYIHSESDLTAHLHQKGLPHSKSFANFQNRNGMVPHPEESHLFQNNVSLQSFDHFTILPPSQPPIPEWSSSKNRNSDVHSRAAHRIFEI</sequence>
<evidence type="ECO:0000256" key="3">
    <source>
        <dbReference type="ARBA" id="ARBA00022989"/>
    </source>
</evidence>
<organism evidence="7 8">
    <name type="scientific">Pinctada imbricata</name>
    <name type="common">Atlantic pearl-oyster</name>
    <name type="synonym">Pinctada martensii</name>
    <dbReference type="NCBI Taxonomy" id="66713"/>
    <lineage>
        <taxon>Eukaryota</taxon>
        <taxon>Metazoa</taxon>
        <taxon>Spiralia</taxon>
        <taxon>Lophotrochozoa</taxon>
        <taxon>Mollusca</taxon>
        <taxon>Bivalvia</taxon>
        <taxon>Autobranchia</taxon>
        <taxon>Pteriomorphia</taxon>
        <taxon>Pterioida</taxon>
        <taxon>Pterioidea</taxon>
        <taxon>Pteriidae</taxon>
        <taxon>Pinctada</taxon>
    </lineage>
</organism>
<feature type="domain" description="Sugar phosphate transporter" evidence="6">
    <location>
        <begin position="11"/>
        <end position="217"/>
    </location>
</feature>
<proteinExistence type="predicted"/>
<dbReference type="InterPro" id="IPR004853">
    <property type="entry name" value="Sugar_P_trans_dom"/>
</dbReference>
<keyword evidence="4 5" id="KW-0472">Membrane</keyword>
<feature type="domain" description="Sugar phosphate transporter" evidence="6">
    <location>
        <begin position="236"/>
        <end position="276"/>
    </location>
</feature>
<dbReference type="Proteomes" id="UP001186944">
    <property type="component" value="Unassembled WGS sequence"/>
</dbReference>
<name>A0AA89C1D2_PINIB</name>
<dbReference type="PANTHER" id="PTHR11132">
    <property type="entry name" value="SOLUTE CARRIER FAMILY 35"/>
    <property type="match status" value="1"/>
</dbReference>
<feature type="transmembrane region" description="Helical" evidence="5">
    <location>
        <begin position="41"/>
        <end position="62"/>
    </location>
</feature>
<feature type="transmembrane region" description="Helical" evidence="5">
    <location>
        <begin position="136"/>
        <end position="156"/>
    </location>
</feature>
<gene>
    <name evidence="7" type="ORF">FSP39_013132</name>
</gene>
<feature type="transmembrane region" description="Helical" evidence="5">
    <location>
        <begin position="259"/>
        <end position="278"/>
    </location>
</feature>
<keyword evidence="2 5" id="KW-0812">Transmembrane</keyword>
<feature type="transmembrane region" description="Helical" evidence="5">
    <location>
        <begin position="194"/>
        <end position="215"/>
    </location>
</feature>
<dbReference type="GO" id="GO:0016020">
    <property type="term" value="C:membrane"/>
    <property type="evidence" value="ECO:0007669"/>
    <property type="project" value="UniProtKB-SubCell"/>
</dbReference>
<dbReference type="InterPro" id="IPR050186">
    <property type="entry name" value="TPT_transporter"/>
</dbReference>
<evidence type="ECO:0000259" key="6">
    <source>
        <dbReference type="Pfam" id="PF03151"/>
    </source>
</evidence>
<feature type="transmembrane region" description="Helical" evidence="5">
    <location>
        <begin position="162"/>
        <end position="182"/>
    </location>
</feature>
<evidence type="ECO:0000313" key="7">
    <source>
        <dbReference type="EMBL" id="KAK3090612.1"/>
    </source>
</evidence>